<evidence type="ECO:0000256" key="7">
    <source>
        <dbReference type="ARBA" id="ARBA00023239"/>
    </source>
</evidence>
<dbReference type="PANTHER" id="PTHR43406:SF1">
    <property type="entry name" value="TRYPTOPHAN SYNTHASE ALPHA CHAIN, CHLOROPLASTIC"/>
    <property type="match status" value="1"/>
</dbReference>
<dbReference type="EC" id="4.2.1.20" evidence="9"/>
<dbReference type="InterPro" id="IPR011060">
    <property type="entry name" value="RibuloseP-bd_barrel"/>
</dbReference>
<proteinExistence type="inferred from homology"/>
<comment type="catalytic activity">
    <reaction evidence="8 9">
        <text>(1S,2R)-1-C-(indol-3-yl)glycerol 3-phosphate + L-serine = D-glyceraldehyde 3-phosphate + L-tryptophan + H2O</text>
        <dbReference type="Rhea" id="RHEA:10532"/>
        <dbReference type="ChEBI" id="CHEBI:15377"/>
        <dbReference type="ChEBI" id="CHEBI:33384"/>
        <dbReference type="ChEBI" id="CHEBI:57912"/>
        <dbReference type="ChEBI" id="CHEBI:58866"/>
        <dbReference type="ChEBI" id="CHEBI:59776"/>
        <dbReference type="EC" id="4.2.1.20"/>
    </reaction>
</comment>
<evidence type="ECO:0000256" key="6">
    <source>
        <dbReference type="ARBA" id="ARBA00023141"/>
    </source>
</evidence>
<evidence type="ECO:0000256" key="3">
    <source>
        <dbReference type="ARBA" id="ARBA00011270"/>
    </source>
</evidence>
<comment type="pathway">
    <text evidence="2 9">Amino-acid biosynthesis; L-tryptophan biosynthesis; L-tryptophan from chorismate: step 5/5.</text>
</comment>
<reference evidence="11 12" key="1">
    <citation type="submission" date="2019-08" db="EMBL/GenBank/DDBJ databases">
        <title>Parahaliea maris sp. nov., isolated from the surface seawater.</title>
        <authorList>
            <person name="Liu Y."/>
        </authorList>
    </citation>
    <scope>NUCLEOTIDE SEQUENCE [LARGE SCALE GENOMIC DNA]</scope>
    <source>
        <strain evidence="11 12">S2-26</strain>
    </source>
</reference>
<dbReference type="SUPFAM" id="SSF51366">
    <property type="entry name" value="Ribulose-phoshate binding barrel"/>
    <property type="match status" value="1"/>
</dbReference>
<keyword evidence="6 9" id="KW-0057">Aromatic amino acid biosynthesis</keyword>
<evidence type="ECO:0000256" key="10">
    <source>
        <dbReference type="RuleBase" id="RU003662"/>
    </source>
</evidence>
<feature type="active site" description="Proton acceptor" evidence="9">
    <location>
        <position position="60"/>
    </location>
</feature>
<keyword evidence="7 9" id="KW-0456">Lyase</keyword>
<dbReference type="EMBL" id="VRYZ01000005">
    <property type="protein sequence ID" value="TXS91041.1"/>
    <property type="molecule type" value="Genomic_DNA"/>
</dbReference>
<evidence type="ECO:0000256" key="9">
    <source>
        <dbReference type="HAMAP-Rule" id="MF_00131"/>
    </source>
</evidence>
<dbReference type="PANTHER" id="PTHR43406">
    <property type="entry name" value="TRYPTOPHAN SYNTHASE, ALPHA CHAIN"/>
    <property type="match status" value="1"/>
</dbReference>
<dbReference type="Gene3D" id="3.20.20.70">
    <property type="entry name" value="Aldolase class I"/>
    <property type="match status" value="1"/>
</dbReference>
<accession>A0A5C8ZUU2</accession>
<comment type="function">
    <text evidence="1 9">The alpha subunit is responsible for the aldol cleavage of indoleglycerol phosphate to indole and glyceraldehyde 3-phosphate.</text>
</comment>
<dbReference type="InterPro" id="IPR013785">
    <property type="entry name" value="Aldolase_TIM"/>
</dbReference>
<feature type="active site" description="Proton acceptor" evidence="9">
    <location>
        <position position="49"/>
    </location>
</feature>
<dbReference type="UniPathway" id="UPA00035">
    <property type="reaction ID" value="UER00044"/>
</dbReference>
<dbReference type="PROSITE" id="PS00167">
    <property type="entry name" value="TRP_SYNTHASE_ALPHA"/>
    <property type="match status" value="1"/>
</dbReference>
<dbReference type="GO" id="GO:0004834">
    <property type="term" value="F:tryptophan synthase activity"/>
    <property type="evidence" value="ECO:0007669"/>
    <property type="project" value="UniProtKB-UniRule"/>
</dbReference>
<name>A0A5C8ZUU2_9GAMM</name>
<comment type="subunit">
    <text evidence="3 9">Tetramer of two alpha and two beta chains.</text>
</comment>
<comment type="similarity">
    <text evidence="9 10">Belongs to the TrpA family.</text>
</comment>
<evidence type="ECO:0000256" key="2">
    <source>
        <dbReference type="ARBA" id="ARBA00004733"/>
    </source>
</evidence>
<evidence type="ECO:0000256" key="5">
    <source>
        <dbReference type="ARBA" id="ARBA00022822"/>
    </source>
</evidence>
<dbReference type="NCBIfam" id="TIGR00262">
    <property type="entry name" value="trpA"/>
    <property type="match status" value="1"/>
</dbReference>
<dbReference type="FunFam" id="3.20.20.70:FF:000037">
    <property type="entry name" value="Tryptophan synthase alpha chain"/>
    <property type="match status" value="1"/>
</dbReference>
<dbReference type="InterPro" id="IPR018204">
    <property type="entry name" value="Trp_synthase_alpha_AS"/>
</dbReference>
<comment type="caution">
    <text evidence="11">The sequence shown here is derived from an EMBL/GenBank/DDBJ whole genome shotgun (WGS) entry which is preliminary data.</text>
</comment>
<dbReference type="RefSeq" id="WP_148064697.1">
    <property type="nucleotide sequence ID" value="NZ_VRYZ01000005.1"/>
</dbReference>
<dbReference type="PROSITE" id="PS50007">
    <property type="entry name" value="PIPLC_X_DOMAIN"/>
    <property type="match status" value="1"/>
</dbReference>
<dbReference type="CDD" id="cd04724">
    <property type="entry name" value="Tryptophan_synthase_alpha"/>
    <property type="match status" value="1"/>
</dbReference>
<keyword evidence="4 9" id="KW-0028">Amino-acid biosynthesis</keyword>
<dbReference type="InterPro" id="IPR002028">
    <property type="entry name" value="Trp_synthase_suA"/>
</dbReference>
<dbReference type="Pfam" id="PF00290">
    <property type="entry name" value="Trp_syntA"/>
    <property type="match status" value="1"/>
</dbReference>
<dbReference type="GO" id="GO:0005829">
    <property type="term" value="C:cytosol"/>
    <property type="evidence" value="ECO:0007669"/>
    <property type="project" value="TreeGrafter"/>
</dbReference>
<protein>
    <recommendedName>
        <fullName evidence="9">Tryptophan synthase alpha chain</fullName>
        <ecNumber evidence="9">4.2.1.20</ecNumber>
    </recommendedName>
</protein>
<dbReference type="OrthoDB" id="9804578at2"/>
<evidence type="ECO:0000256" key="8">
    <source>
        <dbReference type="ARBA" id="ARBA00049047"/>
    </source>
</evidence>
<keyword evidence="5 9" id="KW-0822">Tryptophan biosynthesis</keyword>
<gene>
    <name evidence="9" type="primary">trpA</name>
    <name evidence="11" type="ORF">FVW59_12595</name>
</gene>
<dbReference type="Proteomes" id="UP000321933">
    <property type="component" value="Unassembled WGS sequence"/>
</dbReference>
<evidence type="ECO:0000256" key="4">
    <source>
        <dbReference type="ARBA" id="ARBA00022605"/>
    </source>
</evidence>
<evidence type="ECO:0000256" key="1">
    <source>
        <dbReference type="ARBA" id="ARBA00003365"/>
    </source>
</evidence>
<dbReference type="HAMAP" id="MF_00131">
    <property type="entry name" value="Trp_synth_alpha"/>
    <property type="match status" value="1"/>
</dbReference>
<evidence type="ECO:0000313" key="12">
    <source>
        <dbReference type="Proteomes" id="UP000321933"/>
    </source>
</evidence>
<organism evidence="11 12">
    <name type="scientific">Parahaliea aestuarii</name>
    <dbReference type="NCBI Taxonomy" id="1852021"/>
    <lineage>
        <taxon>Bacteria</taxon>
        <taxon>Pseudomonadati</taxon>
        <taxon>Pseudomonadota</taxon>
        <taxon>Gammaproteobacteria</taxon>
        <taxon>Cellvibrionales</taxon>
        <taxon>Halieaceae</taxon>
        <taxon>Parahaliea</taxon>
    </lineage>
</organism>
<dbReference type="AlphaFoldDB" id="A0A5C8ZUU2"/>
<sequence>MSRIAERFQQLAEQGRKALIPYVVAGDPGVAITVPLMHALVEAGADVIELGVPFSDPMSEGPTIQLAHERALANKVRLRDVLDMVREFRARDGDTPVLLMGYANPVERMGHAAFADAATGAGVDALLTVDIPPEEVAAVNAELHRVGMDNIFLIAPTTPSERIGLITAQASGFIYYVALKGVTGAGHLDIADVSAHLARIRETTDLPLAVGFGIKDAASARAVADVADGVVVGSALVQRLAESAGRQDDEAQTIAHAVELLAQIRRGIDGAPS</sequence>
<evidence type="ECO:0000313" key="11">
    <source>
        <dbReference type="EMBL" id="TXS91041.1"/>
    </source>
</evidence>
<keyword evidence="12" id="KW-1185">Reference proteome</keyword>